<organism evidence="1 2">
    <name type="scientific">Tsukamurella tyrosinosolvens</name>
    <dbReference type="NCBI Taxonomy" id="57704"/>
    <lineage>
        <taxon>Bacteria</taxon>
        <taxon>Bacillati</taxon>
        <taxon>Actinomycetota</taxon>
        <taxon>Actinomycetes</taxon>
        <taxon>Mycobacteriales</taxon>
        <taxon>Tsukamurellaceae</taxon>
        <taxon>Tsukamurella</taxon>
    </lineage>
</organism>
<dbReference type="Proteomes" id="UP000182241">
    <property type="component" value="Unassembled WGS sequence"/>
</dbReference>
<evidence type="ECO:0000313" key="1">
    <source>
        <dbReference type="EMBL" id="SEC71921.1"/>
    </source>
</evidence>
<reference evidence="2" key="1">
    <citation type="submission" date="2016-10" db="EMBL/GenBank/DDBJ databases">
        <authorList>
            <person name="Varghese N."/>
            <person name="Submissions S."/>
        </authorList>
    </citation>
    <scope>NUCLEOTIDE SEQUENCE [LARGE SCALE GENOMIC DNA]</scope>
    <source>
        <strain evidence="2">DSM 44234</strain>
    </source>
</reference>
<evidence type="ECO:0000313" key="2">
    <source>
        <dbReference type="Proteomes" id="UP000182241"/>
    </source>
</evidence>
<accession>A0A1H4UUJ0</accession>
<dbReference type="EMBL" id="FNSA01000003">
    <property type="protein sequence ID" value="SEC71921.1"/>
    <property type="molecule type" value="Genomic_DNA"/>
</dbReference>
<gene>
    <name evidence="1" type="ORF">SAMN04489793_3023</name>
</gene>
<sequence length="70" mass="8314">MGNREEILTDEDIADIRREYDTDQELTDELLRSVLTDDQARLIHLGREWGWNDTEARDGLYVLLRDHRDA</sequence>
<protein>
    <submittedName>
        <fullName evidence="1">Uncharacterized protein</fullName>
    </submittedName>
</protein>
<proteinExistence type="predicted"/>
<dbReference type="OrthoDB" id="9155804at2"/>
<dbReference type="AlphaFoldDB" id="A0A1H4UUJ0"/>
<dbReference type="RefSeq" id="WP_068740164.1">
    <property type="nucleotide sequence ID" value="NZ_FNSA01000003.1"/>
</dbReference>
<name>A0A1H4UUJ0_TSUTY</name>
<keyword evidence="2" id="KW-1185">Reference proteome</keyword>